<dbReference type="Proteomes" id="UP001201812">
    <property type="component" value="Unassembled WGS sequence"/>
</dbReference>
<feature type="compositionally biased region" description="Basic and acidic residues" evidence="1">
    <location>
        <begin position="127"/>
        <end position="137"/>
    </location>
</feature>
<feature type="transmembrane region" description="Helical" evidence="2">
    <location>
        <begin position="12"/>
        <end position="31"/>
    </location>
</feature>
<evidence type="ECO:0000256" key="2">
    <source>
        <dbReference type="SAM" id="Phobius"/>
    </source>
</evidence>
<organism evidence="3 4">
    <name type="scientific">Ditylenchus destructor</name>
    <dbReference type="NCBI Taxonomy" id="166010"/>
    <lineage>
        <taxon>Eukaryota</taxon>
        <taxon>Metazoa</taxon>
        <taxon>Ecdysozoa</taxon>
        <taxon>Nematoda</taxon>
        <taxon>Chromadorea</taxon>
        <taxon>Rhabditida</taxon>
        <taxon>Tylenchina</taxon>
        <taxon>Tylenchomorpha</taxon>
        <taxon>Sphaerularioidea</taxon>
        <taxon>Anguinidae</taxon>
        <taxon>Anguininae</taxon>
        <taxon>Ditylenchus</taxon>
    </lineage>
</organism>
<keyword evidence="4" id="KW-1185">Reference proteome</keyword>
<feature type="region of interest" description="Disordered" evidence="1">
    <location>
        <begin position="114"/>
        <end position="157"/>
    </location>
</feature>
<proteinExistence type="predicted"/>
<keyword evidence="2" id="KW-1133">Transmembrane helix</keyword>
<dbReference type="Pfam" id="PF09612">
    <property type="entry name" value="HtrL_YibB"/>
    <property type="match status" value="1"/>
</dbReference>
<keyword evidence="2" id="KW-0472">Membrane</keyword>
<dbReference type="AlphaFoldDB" id="A0AAD4MY79"/>
<comment type="caution">
    <text evidence="3">The sequence shown here is derived from an EMBL/GenBank/DDBJ whole genome shotgun (WGS) entry which is preliminary data.</text>
</comment>
<dbReference type="EMBL" id="JAKKPZ010000035">
    <property type="protein sequence ID" value="KAI1708503.1"/>
    <property type="molecule type" value="Genomic_DNA"/>
</dbReference>
<protein>
    <submittedName>
        <fullName evidence="3">Protein HtrL</fullName>
    </submittedName>
</protein>
<name>A0AAD4MY79_9BILA</name>
<dbReference type="InterPro" id="IPR011735">
    <property type="entry name" value="WlaTC/HtrL_glycosyltransf"/>
</dbReference>
<accession>A0AAD4MY79</accession>
<reference evidence="3" key="1">
    <citation type="submission" date="2022-01" db="EMBL/GenBank/DDBJ databases">
        <title>Genome Sequence Resource for Two Populations of Ditylenchus destructor, the Migratory Endoparasitic Phytonematode.</title>
        <authorList>
            <person name="Zhang H."/>
            <person name="Lin R."/>
            <person name="Xie B."/>
        </authorList>
    </citation>
    <scope>NUCLEOTIDE SEQUENCE</scope>
    <source>
        <strain evidence="3">BazhouSP</strain>
    </source>
</reference>
<sequence length="504" mass="57784">MRSSLARVNVWLVAVIAAIVLGNAYLLYVLWGKLLRNIDSQNSNSLSSSTLPSTSTTGQMTIRVQAKDISTIRAFTSPYPQVPTRLSSTISITAASELPTTATTEISILRTHHKKLTNSSQAPYPIRRLDRPGDHLPDPAQVDNKNDYRSGSQSREFPTIRVTFDDRQTTVRPNAHHTVAHHDRHTSLEADDSGPQAVNLPTIRVTSADLSRLYPAKTQHVEEKVPDERVDEQSPHGQIFSTTLVTALIDIDRERWPFYGRPFAKYHAFLHNVLQLRMPMVIFVSPRSFEFVRSERQNIGWLEWTKIWVVTIEDLPLYLYQRSMSSIVDREQNGGGWRPEWDDAIKTHPEAYNVKYDIVVNSKAYFLHNASLDNPFETQYFAWLDAGYGHGKSQYFPPNFVWKPVFEPGKVSLIKLTPYSDDIKRYGIKDLYRQDVAVISGGFLAGDRETLSKFYQHYHWKVVRLIMHQQVVDDDQTVLVLLINDLPDMFNIALGYWFDAFQLF</sequence>
<evidence type="ECO:0000256" key="1">
    <source>
        <dbReference type="SAM" id="MobiDB-lite"/>
    </source>
</evidence>
<evidence type="ECO:0000313" key="4">
    <source>
        <dbReference type="Proteomes" id="UP001201812"/>
    </source>
</evidence>
<gene>
    <name evidence="3" type="ORF">DdX_11891</name>
</gene>
<evidence type="ECO:0000313" key="3">
    <source>
        <dbReference type="EMBL" id="KAI1708503.1"/>
    </source>
</evidence>
<keyword evidence="2" id="KW-0812">Transmembrane</keyword>